<comment type="function">
    <text evidence="10 11">F(1)F(0) ATP synthase produces ATP from ADP in the presence of a proton or sodium gradient. F-type ATPases consist of two structural domains, F(1) containing the extramembraneous catalytic core and F(0) containing the membrane proton channel, linked together by a central stalk and a peripheral stalk. During catalysis, ATP synthesis in the catalytic domain of F(1) is coupled via a rotary mechanism of the central stalk subunits to proton translocation.</text>
</comment>
<comment type="subunit">
    <text evidence="11">F-type ATPases have 2 components, F(1) - the catalytic core - and F(0) - the membrane proton channel. F(1) has five subunits: alpha(3), beta(3), gamma(1), delta(1), epsilon(1). F(0) has four main subunits: a(1), b(1), b'(1) and c(10-14). The alpha and beta chains form an alternating ring which encloses part of the gamma chain. F(1) is attached to F(0) by a central stalk formed by the gamma and epsilon chains, while a peripheral stalk is formed by the delta, b and b' chains.</text>
</comment>
<dbReference type="Pfam" id="PF00430">
    <property type="entry name" value="ATP-synt_B"/>
    <property type="match status" value="1"/>
</dbReference>
<dbReference type="RefSeq" id="YP_009395579.1">
    <property type="nucleotide sequence ID" value="NC_035278.1"/>
</dbReference>
<keyword evidence="2 11" id="KW-0813">Transport</keyword>
<evidence type="ECO:0000313" key="14">
    <source>
        <dbReference type="EMBL" id="ARW64558.1"/>
    </source>
</evidence>
<gene>
    <name evidence="11 14" type="primary">atpF</name>
</gene>
<evidence type="ECO:0000256" key="4">
    <source>
        <dbReference type="ARBA" id="ARBA00022692"/>
    </source>
</evidence>
<sequence>MEIFNIIGQNMLSSGVSLNSNFLEANVLNILLLLAGLIYVLKNFLGSVLNDRQNKVLVAIQESKERLEQANVRLNEAEKQLAQTQIIINQIINEAESTAKKVRESILEQGKSDIEKLTQSSKASVKFAENQVRLQIQQQITSLAIQKVTNEFKSQINSMMHSKIIDQSIIQLEGEINL</sequence>
<evidence type="ECO:0000256" key="8">
    <source>
        <dbReference type="ARBA" id="ARBA00023136"/>
    </source>
</evidence>
<reference evidence="14" key="1">
    <citation type="journal article" date="2017" name="J. Phycol.">
        <title>Analysis of chloroplast genomes and a supermatrix inform reclassification of the Rhodomelaceae (Rhodophyta).</title>
        <authorList>
            <person name="Diaz-Tapia P."/>
            <person name="Maggs C.A."/>
            <person name="West J.A."/>
            <person name="Verbruggen H."/>
        </authorList>
    </citation>
    <scope>NUCLEOTIDE SEQUENCE</scope>
    <source>
        <strain evidence="14">PD831</strain>
    </source>
</reference>
<keyword evidence="13" id="KW-0175">Coiled coil</keyword>
<evidence type="ECO:0000256" key="1">
    <source>
        <dbReference type="ARBA" id="ARBA00004167"/>
    </source>
</evidence>
<keyword evidence="11" id="KW-0793">Thylakoid</keyword>
<name>A0A1Z1MEP6_9FLOR</name>
<comment type="similarity">
    <text evidence="11 12">Belongs to the ATPase B chain family.</text>
</comment>
<evidence type="ECO:0000256" key="11">
    <source>
        <dbReference type="HAMAP-Rule" id="MF_01398"/>
    </source>
</evidence>
<keyword evidence="6 11" id="KW-1133">Transmembrane helix</keyword>
<dbReference type="CDD" id="cd06503">
    <property type="entry name" value="ATP-synt_Fo_b"/>
    <property type="match status" value="1"/>
</dbReference>
<keyword evidence="7 11" id="KW-0406">Ion transport</keyword>
<dbReference type="HAMAP" id="MF_01398">
    <property type="entry name" value="ATP_synth_b_bprime"/>
    <property type="match status" value="1"/>
</dbReference>
<dbReference type="GO" id="GO:0045259">
    <property type="term" value="C:proton-transporting ATP synthase complex"/>
    <property type="evidence" value="ECO:0007669"/>
    <property type="project" value="UniProtKB-KW"/>
</dbReference>
<keyword evidence="14" id="KW-0150">Chloroplast</keyword>
<geneLocation type="chloroplast" evidence="14"/>
<dbReference type="InterPro" id="IPR002146">
    <property type="entry name" value="ATP_synth_b/b'su_bac/chlpt"/>
</dbReference>
<comment type="function">
    <text evidence="11">Component of the F(0) channel, it forms part of the peripheral stalk, linking F(1) to F(0).</text>
</comment>
<evidence type="ECO:0000256" key="6">
    <source>
        <dbReference type="ARBA" id="ARBA00022989"/>
    </source>
</evidence>
<comment type="miscellaneous">
    <text evidence="11">In plastids the F-type ATPase is also known as CF(1)CF(0).</text>
</comment>
<dbReference type="GeneID" id="33357612"/>
<accession>A0A1Z1MEP6</accession>
<comment type="subcellular location">
    <subcellularLocation>
        <location evidence="1">Membrane</location>
        <topology evidence="1">Single-pass membrane protein</topology>
    </subcellularLocation>
    <subcellularLocation>
        <location evidence="11">Plastid</location>
        <location evidence="11">Chloroplast thylakoid membrane</location>
        <topology evidence="11">Single-pass membrane protein</topology>
    </subcellularLocation>
</comment>
<evidence type="ECO:0000256" key="2">
    <source>
        <dbReference type="ARBA" id="ARBA00022448"/>
    </source>
</evidence>
<dbReference type="AlphaFoldDB" id="A0A1Z1MEP6"/>
<evidence type="ECO:0000256" key="9">
    <source>
        <dbReference type="ARBA" id="ARBA00023310"/>
    </source>
</evidence>
<keyword evidence="8 11" id="KW-0472">Membrane</keyword>
<keyword evidence="4 11" id="KW-0812">Transmembrane</keyword>
<feature type="transmembrane region" description="Helical" evidence="11">
    <location>
        <begin position="27"/>
        <end position="45"/>
    </location>
</feature>
<keyword evidence="14" id="KW-0934">Plastid</keyword>
<dbReference type="PANTHER" id="PTHR34264:SF3">
    <property type="entry name" value="ATP SYNTHASE SUBUNIT B, CHLOROPLASTIC"/>
    <property type="match status" value="1"/>
</dbReference>
<dbReference type="PANTHER" id="PTHR34264">
    <property type="entry name" value="ATP SYNTHASE SUBUNIT B, CHLOROPLASTIC"/>
    <property type="match status" value="1"/>
</dbReference>
<dbReference type="EMBL" id="MF101433">
    <property type="protein sequence ID" value="ARW64558.1"/>
    <property type="molecule type" value="Genomic_DNA"/>
</dbReference>
<evidence type="ECO:0000256" key="12">
    <source>
        <dbReference type="RuleBase" id="RU003848"/>
    </source>
</evidence>
<keyword evidence="9 11" id="KW-0066">ATP synthesis</keyword>
<evidence type="ECO:0000256" key="13">
    <source>
        <dbReference type="SAM" id="Coils"/>
    </source>
</evidence>
<evidence type="ECO:0000256" key="7">
    <source>
        <dbReference type="ARBA" id="ARBA00023065"/>
    </source>
</evidence>
<proteinExistence type="inferred from homology"/>
<keyword evidence="3 11" id="KW-0138">CF(0)</keyword>
<feature type="coiled-coil region" evidence="13">
    <location>
        <begin position="50"/>
        <end position="94"/>
    </location>
</feature>
<organism evidence="14">
    <name type="scientific">Vertebrata isogona</name>
    <dbReference type="NCBI Taxonomy" id="2006944"/>
    <lineage>
        <taxon>Eukaryota</taxon>
        <taxon>Rhodophyta</taxon>
        <taxon>Florideophyceae</taxon>
        <taxon>Rhodymeniophycidae</taxon>
        <taxon>Ceramiales</taxon>
        <taxon>Rhodomelaceae</taxon>
        <taxon>Polysiphonioideae</taxon>
        <taxon>Vertebrata</taxon>
    </lineage>
</organism>
<protein>
    <recommendedName>
        <fullName evidence="11">ATP synthase subunit b, chloroplastic</fullName>
    </recommendedName>
    <alternativeName>
        <fullName evidence="11">ATP synthase F(0) sector subunit b</fullName>
    </alternativeName>
    <alternativeName>
        <fullName evidence="11">ATPase subunit I</fullName>
    </alternativeName>
</protein>
<keyword evidence="5 11" id="KW-0375">Hydrogen ion transport</keyword>
<evidence type="ECO:0000256" key="3">
    <source>
        <dbReference type="ARBA" id="ARBA00022547"/>
    </source>
</evidence>
<evidence type="ECO:0000256" key="10">
    <source>
        <dbReference type="ARBA" id="ARBA00025198"/>
    </source>
</evidence>
<evidence type="ECO:0000256" key="5">
    <source>
        <dbReference type="ARBA" id="ARBA00022781"/>
    </source>
</evidence>
<dbReference type="GO" id="GO:0046933">
    <property type="term" value="F:proton-transporting ATP synthase activity, rotational mechanism"/>
    <property type="evidence" value="ECO:0007669"/>
    <property type="project" value="UniProtKB-UniRule"/>
</dbReference>
<dbReference type="GO" id="GO:0009535">
    <property type="term" value="C:chloroplast thylakoid membrane"/>
    <property type="evidence" value="ECO:0007669"/>
    <property type="project" value="UniProtKB-SubCell"/>
</dbReference>